<feature type="compositionally biased region" description="Low complexity" evidence="3">
    <location>
        <begin position="278"/>
        <end position="288"/>
    </location>
</feature>
<dbReference type="Gene3D" id="3.90.1530.30">
    <property type="match status" value="1"/>
</dbReference>
<protein>
    <recommendedName>
        <fullName evidence="4">ParB-like N-terminal domain-containing protein</fullName>
    </recommendedName>
</protein>
<dbReference type="Pfam" id="PF02195">
    <property type="entry name" value="ParB_N"/>
    <property type="match status" value="1"/>
</dbReference>
<dbReference type="Proteomes" id="UP001500266">
    <property type="component" value="Unassembled WGS sequence"/>
</dbReference>
<feature type="compositionally biased region" description="Low complexity" evidence="3">
    <location>
        <begin position="230"/>
        <end position="242"/>
    </location>
</feature>
<dbReference type="InterPro" id="IPR041468">
    <property type="entry name" value="HTH_ParB/Spo0J"/>
</dbReference>
<dbReference type="InterPro" id="IPR004437">
    <property type="entry name" value="ParB/RepB/Spo0J"/>
</dbReference>
<evidence type="ECO:0000259" key="4">
    <source>
        <dbReference type="SMART" id="SM00470"/>
    </source>
</evidence>
<proteinExistence type="inferred from homology"/>
<evidence type="ECO:0000313" key="6">
    <source>
        <dbReference type="Proteomes" id="UP001500266"/>
    </source>
</evidence>
<dbReference type="Pfam" id="PF17762">
    <property type="entry name" value="HTH_ParB"/>
    <property type="match status" value="1"/>
</dbReference>
<keyword evidence="6" id="KW-1185">Reference proteome</keyword>
<dbReference type="Gene3D" id="1.10.10.2830">
    <property type="match status" value="1"/>
</dbReference>
<accession>A0ABP7ZHE8</accession>
<feature type="domain" description="ParB-like N-terminal" evidence="4">
    <location>
        <begin position="48"/>
        <end position="153"/>
    </location>
</feature>
<comment type="similarity">
    <text evidence="1">Belongs to the ParB family.</text>
</comment>
<comment type="caution">
    <text evidence="5">The sequence shown here is derived from an EMBL/GenBank/DDBJ whole genome shotgun (WGS) entry which is preliminary data.</text>
</comment>
<dbReference type="RefSeq" id="WP_345025128.1">
    <property type="nucleotide sequence ID" value="NZ_BAABDO010000164.1"/>
</dbReference>
<dbReference type="PANTHER" id="PTHR33375:SF1">
    <property type="entry name" value="CHROMOSOME-PARTITIONING PROTEIN PARB-RELATED"/>
    <property type="match status" value="1"/>
</dbReference>
<dbReference type="InterPro" id="IPR036086">
    <property type="entry name" value="ParB/Sulfiredoxin_sf"/>
</dbReference>
<evidence type="ECO:0000256" key="2">
    <source>
        <dbReference type="ARBA" id="ARBA00022829"/>
    </source>
</evidence>
<dbReference type="InterPro" id="IPR050336">
    <property type="entry name" value="Chromosome_partition/occlusion"/>
</dbReference>
<feature type="region of interest" description="Disordered" evidence="3">
    <location>
        <begin position="224"/>
        <end position="293"/>
    </location>
</feature>
<dbReference type="SUPFAM" id="SSF110849">
    <property type="entry name" value="ParB/Sulfiredoxin"/>
    <property type="match status" value="1"/>
</dbReference>
<feature type="compositionally biased region" description="Low complexity" evidence="3">
    <location>
        <begin position="29"/>
        <end position="42"/>
    </location>
</feature>
<name>A0ABP7ZHE8_9ACTN</name>
<dbReference type="SUPFAM" id="SSF109709">
    <property type="entry name" value="KorB DNA-binding domain-like"/>
    <property type="match status" value="1"/>
</dbReference>
<evidence type="ECO:0000256" key="1">
    <source>
        <dbReference type="ARBA" id="ARBA00006295"/>
    </source>
</evidence>
<evidence type="ECO:0000256" key="3">
    <source>
        <dbReference type="SAM" id="MobiDB-lite"/>
    </source>
</evidence>
<organism evidence="5 6">
    <name type="scientific">Actinomadura keratinilytica</name>
    <dbReference type="NCBI Taxonomy" id="547461"/>
    <lineage>
        <taxon>Bacteria</taxon>
        <taxon>Bacillati</taxon>
        <taxon>Actinomycetota</taxon>
        <taxon>Actinomycetes</taxon>
        <taxon>Streptosporangiales</taxon>
        <taxon>Thermomonosporaceae</taxon>
        <taxon>Actinomadura</taxon>
    </lineage>
</organism>
<dbReference type="SMART" id="SM00470">
    <property type="entry name" value="ParB"/>
    <property type="match status" value="1"/>
</dbReference>
<sequence length="321" mass="34253">MSKADQLGDSPSFAAATRTRSMRGKLISTATGEAAPAAAAPPQEGPPRTIPIGDLAHNPFNPRNDVGEIQETADSLLSRGQIQPITVVTRKTFLQAHPGSEDAIGSAAYVVLDGNRRLAAARLAGLDELRADVNDALAGSSEDMLESALIANLHREDLTPLEEARTLARLVEVHGSQRQVARRIGKSNVWVSQRLALLELTPELQEELKSGDLTVEDARKIGKLPKEEQAGAAQDAKAARQARVPRQREKPRPADEGPASGAEGVNAVSTPKPRTEGAPARSASARVASDGEDVAAIARELRSRLTREQCEELAKLLVQEH</sequence>
<dbReference type="EMBL" id="BAABDO010000164">
    <property type="protein sequence ID" value="GAA4158018.1"/>
    <property type="molecule type" value="Genomic_DNA"/>
</dbReference>
<evidence type="ECO:0000313" key="5">
    <source>
        <dbReference type="EMBL" id="GAA4158018.1"/>
    </source>
</evidence>
<feature type="compositionally biased region" description="Basic and acidic residues" evidence="3">
    <location>
        <begin position="246"/>
        <end position="255"/>
    </location>
</feature>
<reference evidence="6" key="1">
    <citation type="journal article" date="2019" name="Int. J. Syst. Evol. Microbiol.">
        <title>The Global Catalogue of Microorganisms (GCM) 10K type strain sequencing project: providing services to taxonomists for standard genome sequencing and annotation.</title>
        <authorList>
            <consortium name="The Broad Institute Genomics Platform"/>
            <consortium name="The Broad Institute Genome Sequencing Center for Infectious Disease"/>
            <person name="Wu L."/>
            <person name="Ma J."/>
        </authorList>
    </citation>
    <scope>NUCLEOTIDE SEQUENCE [LARGE SCALE GENOMIC DNA]</scope>
    <source>
        <strain evidence="6">JCM 17316</strain>
    </source>
</reference>
<gene>
    <name evidence="5" type="ORF">GCM10022416_59840</name>
</gene>
<keyword evidence="2" id="KW-0159">Chromosome partition</keyword>
<dbReference type="PANTHER" id="PTHR33375">
    <property type="entry name" value="CHROMOSOME-PARTITIONING PROTEIN PARB-RELATED"/>
    <property type="match status" value="1"/>
</dbReference>
<dbReference type="InterPro" id="IPR003115">
    <property type="entry name" value="ParB_N"/>
</dbReference>
<feature type="region of interest" description="Disordered" evidence="3">
    <location>
        <begin position="1"/>
        <end position="64"/>
    </location>
</feature>
<dbReference type="NCBIfam" id="TIGR00180">
    <property type="entry name" value="parB_part"/>
    <property type="match status" value="1"/>
</dbReference>